<dbReference type="Proteomes" id="UP001163603">
    <property type="component" value="Chromosome 3"/>
</dbReference>
<gene>
    <name evidence="1" type="ORF">Pint_05009</name>
</gene>
<evidence type="ECO:0000313" key="2">
    <source>
        <dbReference type="Proteomes" id="UP001163603"/>
    </source>
</evidence>
<sequence>MLAYNMKLCFANYDDTFFKLASVESSQILEHQYLLLSLSQNCVVIFIK</sequence>
<protein>
    <submittedName>
        <fullName evidence="1">Uncharacterized protein</fullName>
    </submittedName>
</protein>
<organism evidence="1 2">
    <name type="scientific">Pistacia integerrima</name>
    <dbReference type="NCBI Taxonomy" id="434235"/>
    <lineage>
        <taxon>Eukaryota</taxon>
        <taxon>Viridiplantae</taxon>
        <taxon>Streptophyta</taxon>
        <taxon>Embryophyta</taxon>
        <taxon>Tracheophyta</taxon>
        <taxon>Spermatophyta</taxon>
        <taxon>Magnoliopsida</taxon>
        <taxon>eudicotyledons</taxon>
        <taxon>Gunneridae</taxon>
        <taxon>Pentapetalae</taxon>
        <taxon>rosids</taxon>
        <taxon>malvids</taxon>
        <taxon>Sapindales</taxon>
        <taxon>Anacardiaceae</taxon>
        <taxon>Pistacia</taxon>
    </lineage>
</organism>
<dbReference type="EMBL" id="CM047738">
    <property type="protein sequence ID" value="KAJ0045449.1"/>
    <property type="molecule type" value="Genomic_DNA"/>
</dbReference>
<accession>A0ACC0Z3C5</accession>
<name>A0ACC0Z3C5_9ROSI</name>
<proteinExistence type="predicted"/>
<comment type="caution">
    <text evidence="1">The sequence shown here is derived from an EMBL/GenBank/DDBJ whole genome shotgun (WGS) entry which is preliminary data.</text>
</comment>
<reference evidence="2" key="1">
    <citation type="journal article" date="2023" name="G3 (Bethesda)">
        <title>Genome assembly and association tests identify interacting loci associated with vigor, precocity, and sex in interspecific pistachio rootstocks.</title>
        <authorList>
            <person name="Palmer W."/>
            <person name="Jacygrad E."/>
            <person name="Sagayaradj S."/>
            <person name="Cavanaugh K."/>
            <person name="Han R."/>
            <person name="Bertier L."/>
            <person name="Beede B."/>
            <person name="Kafkas S."/>
            <person name="Golino D."/>
            <person name="Preece J."/>
            <person name="Michelmore R."/>
        </authorList>
    </citation>
    <scope>NUCLEOTIDE SEQUENCE [LARGE SCALE GENOMIC DNA]</scope>
</reference>
<keyword evidence="2" id="KW-1185">Reference proteome</keyword>
<evidence type="ECO:0000313" key="1">
    <source>
        <dbReference type="EMBL" id="KAJ0045449.1"/>
    </source>
</evidence>